<keyword evidence="2" id="KW-0964">Secreted</keyword>
<keyword evidence="4" id="KW-0677">Repeat</keyword>
<evidence type="ECO:0000259" key="7">
    <source>
        <dbReference type="Pfam" id="PF17517"/>
    </source>
</evidence>
<dbReference type="PANTHER" id="PTHR22906">
    <property type="entry name" value="PROPERDIN"/>
    <property type="match status" value="1"/>
</dbReference>
<sequence>MTVVADKPVLVAMFSKSWSNDGPNYGDPAMSLLTPIVQYASEYTWSTTNLPNGNPFNDKISVIIKKDKRSELLLDGNVFGGTWLSVTGSNEWMQSFEYVQPGSHNLYHLDPSVTFLAMATGTERYNSYAFSAGTRLAQINAPCSPTSPVAGDTVDNDCDGRVDEEALDNIDNDNDGQVDEDLALPPRVDGAWGAWSAYGACSVSCGGTGTKVRTRACDNPAPQNNGEDCPGDSSQSQSCDMTGTPCPIDGGLTSWTSWSVCSVTCGSGTQVRTRSCTNPSPQHGGADCSGQGATSASRTCNTGVSCAVHGAWGSWGSYGACSVTCATGTKTRTRACDNPAPLHGGNDCPGSNTDTASCTMVPCPIDGEWGTWSAFSACSVTCGGIGDKVRERLCDSPAPDHGGRDCIGDRLNVASCDSSATLCSMDGGFGPWSDWTECSLPCGGGVRSRLRFCNNPAPMYGGKQCTPNNYVEEEMCNTAACTPNGYAHGVAHGGTCAGQRGLFDCKNGIQCVSIMEKCDCRPHCADFSDEDIEYAGCLISMAECMNTADLPKFNMAASLVVAAVTVLIGQLLR</sequence>
<dbReference type="PROSITE" id="PS50068">
    <property type="entry name" value="LDLRA_2"/>
    <property type="match status" value="1"/>
</dbReference>
<evidence type="ECO:0000256" key="1">
    <source>
        <dbReference type="ARBA" id="ARBA00004613"/>
    </source>
</evidence>
<dbReference type="PANTHER" id="PTHR22906:SF43">
    <property type="entry name" value="PROPERDIN"/>
    <property type="match status" value="1"/>
</dbReference>
<dbReference type="InterPro" id="IPR036383">
    <property type="entry name" value="TSP1_rpt_sf"/>
</dbReference>
<reference evidence="8 9" key="1">
    <citation type="journal article" date="2021" name="Elife">
        <title>Chloroplast acquisition without the gene transfer in kleptoplastic sea slugs, Plakobranchus ocellatus.</title>
        <authorList>
            <person name="Maeda T."/>
            <person name="Takahashi S."/>
            <person name="Yoshida T."/>
            <person name="Shimamura S."/>
            <person name="Takaki Y."/>
            <person name="Nagai Y."/>
            <person name="Toyoda A."/>
            <person name="Suzuki Y."/>
            <person name="Arimoto A."/>
            <person name="Ishii H."/>
            <person name="Satoh N."/>
            <person name="Nishiyama T."/>
            <person name="Hasebe M."/>
            <person name="Maruyama T."/>
            <person name="Minagawa J."/>
            <person name="Obokata J."/>
            <person name="Shigenobu S."/>
        </authorList>
    </citation>
    <scope>NUCLEOTIDE SEQUENCE [LARGE SCALE GENOMIC DNA]</scope>
</reference>
<dbReference type="FunFam" id="2.20.100.10:FF:000001">
    <property type="entry name" value="semaphorin-5A isoform X1"/>
    <property type="match status" value="1"/>
</dbReference>
<keyword evidence="3" id="KW-0732">Signal</keyword>
<name>A0AAV4AAW8_9GAST</name>
<protein>
    <submittedName>
        <fullName evidence="8">Hemicentin-1</fullName>
    </submittedName>
</protein>
<dbReference type="Gene3D" id="2.20.100.10">
    <property type="entry name" value="Thrombospondin type-1 (TSP1) repeat"/>
    <property type="match status" value="5"/>
</dbReference>
<dbReference type="Pfam" id="PF17517">
    <property type="entry name" value="IgGFc_binding"/>
    <property type="match status" value="1"/>
</dbReference>
<dbReference type="InterPro" id="IPR002172">
    <property type="entry name" value="LDrepeatLR_classA_rpt"/>
</dbReference>
<dbReference type="AlphaFoldDB" id="A0AAV4AAW8"/>
<comment type="caution">
    <text evidence="6">Lacks conserved residue(s) required for the propagation of feature annotation.</text>
</comment>
<evidence type="ECO:0000256" key="2">
    <source>
        <dbReference type="ARBA" id="ARBA00022525"/>
    </source>
</evidence>
<dbReference type="SMART" id="SM00209">
    <property type="entry name" value="TSP1"/>
    <property type="match status" value="5"/>
</dbReference>
<dbReference type="Pfam" id="PF00090">
    <property type="entry name" value="TSP_1"/>
    <property type="match status" value="5"/>
</dbReference>
<gene>
    <name evidence="8" type="ORF">PoB_003197100</name>
</gene>
<dbReference type="InterPro" id="IPR000884">
    <property type="entry name" value="TSP1_rpt"/>
</dbReference>
<dbReference type="PROSITE" id="PS01209">
    <property type="entry name" value="LDLRA_1"/>
    <property type="match status" value="1"/>
</dbReference>
<organism evidence="8 9">
    <name type="scientific">Plakobranchus ocellatus</name>
    <dbReference type="NCBI Taxonomy" id="259542"/>
    <lineage>
        <taxon>Eukaryota</taxon>
        <taxon>Metazoa</taxon>
        <taxon>Spiralia</taxon>
        <taxon>Lophotrochozoa</taxon>
        <taxon>Mollusca</taxon>
        <taxon>Gastropoda</taxon>
        <taxon>Heterobranchia</taxon>
        <taxon>Euthyneura</taxon>
        <taxon>Panpulmonata</taxon>
        <taxon>Sacoglossa</taxon>
        <taxon>Placobranchoidea</taxon>
        <taxon>Plakobranchidae</taxon>
        <taxon>Plakobranchus</taxon>
    </lineage>
</organism>
<dbReference type="SUPFAM" id="SSF82895">
    <property type="entry name" value="TSP-1 type 1 repeat"/>
    <property type="match status" value="5"/>
</dbReference>
<dbReference type="InterPro" id="IPR035234">
    <property type="entry name" value="IgGFc-bd_N"/>
</dbReference>
<evidence type="ECO:0000256" key="5">
    <source>
        <dbReference type="ARBA" id="ARBA00023157"/>
    </source>
</evidence>
<comment type="caution">
    <text evidence="8">The sequence shown here is derived from an EMBL/GenBank/DDBJ whole genome shotgun (WGS) entry which is preliminary data.</text>
</comment>
<feature type="domain" description="IgGFc-binding protein N-terminal" evidence="7">
    <location>
        <begin position="3"/>
        <end position="116"/>
    </location>
</feature>
<accession>A0AAV4AAW8</accession>
<comment type="subcellular location">
    <subcellularLocation>
        <location evidence="1">Secreted</location>
    </subcellularLocation>
</comment>
<proteinExistence type="predicted"/>
<dbReference type="PRINTS" id="PR01705">
    <property type="entry name" value="TSP1REPEAT"/>
</dbReference>
<evidence type="ECO:0000256" key="3">
    <source>
        <dbReference type="ARBA" id="ARBA00022729"/>
    </source>
</evidence>
<evidence type="ECO:0000313" key="8">
    <source>
        <dbReference type="EMBL" id="GFO05466.1"/>
    </source>
</evidence>
<dbReference type="PROSITE" id="PS50092">
    <property type="entry name" value="TSP1"/>
    <property type="match status" value="5"/>
</dbReference>
<dbReference type="Proteomes" id="UP000735302">
    <property type="component" value="Unassembled WGS sequence"/>
</dbReference>
<evidence type="ECO:0000313" key="9">
    <source>
        <dbReference type="Proteomes" id="UP000735302"/>
    </source>
</evidence>
<keyword evidence="5" id="KW-1015">Disulfide bond</keyword>
<dbReference type="FunFam" id="2.20.100.10:FF:000002">
    <property type="entry name" value="Unc-5 netrin receptor C"/>
    <property type="match status" value="2"/>
</dbReference>
<evidence type="ECO:0000256" key="6">
    <source>
        <dbReference type="PROSITE-ProRule" id="PRU00124"/>
    </source>
</evidence>
<keyword evidence="9" id="KW-1185">Reference proteome</keyword>
<dbReference type="InterPro" id="IPR023415">
    <property type="entry name" value="LDLR_class-A_CS"/>
</dbReference>
<evidence type="ECO:0000256" key="4">
    <source>
        <dbReference type="ARBA" id="ARBA00022737"/>
    </source>
</evidence>
<dbReference type="FunFam" id="2.20.100.10:FF:000007">
    <property type="entry name" value="Thrombospondin 1"/>
    <property type="match status" value="2"/>
</dbReference>
<dbReference type="InterPro" id="IPR052065">
    <property type="entry name" value="Compl_asym_regulator"/>
</dbReference>
<dbReference type="EMBL" id="BLXT01003748">
    <property type="protein sequence ID" value="GFO05466.1"/>
    <property type="molecule type" value="Genomic_DNA"/>
</dbReference>